<sequence length="243" mass="27817">MADAKLTQQDLAEACNVDVKTVARWMTENTRIPHPRHRWAACEALGVDEAMLWPDAIRKNIKTGPDREIVSVYPYRSACPKSVWRNLIGNANKELTFAGYTNYFLWLELPNLRTVLRRKAERGCRIRFLIGDPESDVTRRREEVENVPLKVSTRIRITLDELSKLAGTPGIEARYGDEHVAMSVFTFDDQMLVTPHLAHLVGHDSPMLHVQRCQDDGLFDRFAYHVTELWEAGREVETATITS</sequence>
<name>A0ABR7LPE0_9ACTN</name>
<reference evidence="2 3" key="1">
    <citation type="submission" date="2020-06" db="EMBL/GenBank/DDBJ databases">
        <title>Actinomadura xiongansis sp. nov., isolated from soil of Baiyangdian.</title>
        <authorList>
            <person name="Zhang X."/>
        </authorList>
    </citation>
    <scope>NUCLEOTIDE SEQUENCE [LARGE SCALE GENOMIC DNA]</scope>
    <source>
        <strain evidence="2 3">HBUM206468</strain>
    </source>
</reference>
<dbReference type="EMBL" id="JABVEC010000009">
    <property type="protein sequence ID" value="MBC6466714.1"/>
    <property type="molecule type" value="Genomic_DNA"/>
</dbReference>
<organism evidence="2 3">
    <name type="scientific">Actinomadura alba</name>
    <dbReference type="NCBI Taxonomy" id="406431"/>
    <lineage>
        <taxon>Bacteria</taxon>
        <taxon>Bacillati</taxon>
        <taxon>Actinomycetota</taxon>
        <taxon>Actinomycetes</taxon>
        <taxon>Streptosporangiales</taxon>
        <taxon>Thermomonosporaceae</taxon>
        <taxon>Actinomadura</taxon>
    </lineage>
</organism>
<gene>
    <name evidence="2" type="ORF">HKK74_14545</name>
</gene>
<feature type="domain" description="HTH cro/C1-type" evidence="1">
    <location>
        <begin position="4"/>
        <end position="52"/>
    </location>
</feature>
<evidence type="ECO:0000313" key="3">
    <source>
        <dbReference type="Proteomes" id="UP000805614"/>
    </source>
</evidence>
<dbReference type="CDD" id="cd00093">
    <property type="entry name" value="HTH_XRE"/>
    <property type="match status" value="1"/>
</dbReference>
<evidence type="ECO:0000313" key="2">
    <source>
        <dbReference type="EMBL" id="MBC6466714.1"/>
    </source>
</evidence>
<dbReference type="InterPro" id="IPR010982">
    <property type="entry name" value="Lambda_DNA-bd_dom_sf"/>
</dbReference>
<dbReference type="SUPFAM" id="SSF47413">
    <property type="entry name" value="lambda repressor-like DNA-binding domains"/>
    <property type="match status" value="1"/>
</dbReference>
<dbReference type="Gene3D" id="1.10.260.40">
    <property type="entry name" value="lambda repressor-like DNA-binding domains"/>
    <property type="match status" value="1"/>
</dbReference>
<dbReference type="Proteomes" id="UP000805614">
    <property type="component" value="Unassembled WGS sequence"/>
</dbReference>
<keyword evidence="3" id="KW-1185">Reference proteome</keyword>
<accession>A0ABR7LPE0</accession>
<evidence type="ECO:0000259" key="1">
    <source>
        <dbReference type="PROSITE" id="PS50943"/>
    </source>
</evidence>
<proteinExistence type="predicted"/>
<dbReference type="InterPro" id="IPR001387">
    <property type="entry name" value="Cro/C1-type_HTH"/>
</dbReference>
<comment type="caution">
    <text evidence="2">The sequence shown here is derived from an EMBL/GenBank/DDBJ whole genome shotgun (WGS) entry which is preliminary data.</text>
</comment>
<protein>
    <submittedName>
        <fullName evidence="2">Helix-turn-helix domain-containing protein</fullName>
    </submittedName>
</protein>
<dbReference type="PROSITE" id="PS50943">
    <property type="entry name" value="HTH_CROC1"/>
    <property type="match status" value="1"/>
</dbReference>